<sequence length="274" mass="30286">MPVLNFDHGQMHYDVTGHGPAVLFVHGSLAAGAQWRNLAQSVVNAGFTAVTPDLPGYGRNEPWTVERPWTPAIDAAALKALVEELDTSVHLVTHSGGTMLSFPLLGDTPEIVRSAVWLEPSLWGLLREQENPKLREIVELATTYVAHMDAGAQEEAIEVFIDTWARRPGTWAATPEKMQEKIRRVAARLYHEWNSWLSDYAPYRPYTEDIRSLSIDPLVIKGGKTIQAMNAACASLVELRPCIKVIEIEGAGHNVPFTHSEEVAGPLLDHLRSS</sequence>
<evidence type="ECO:0000313" key="3">
    <source>
        <dbReference type="Proteomes" id="UP000199340"/>
    </source>
</evidence>
<dbReference type="Proteomes" id="UP000199340">
    <property type="component" value="Unassembled WGS sequence"/>
</dbReference>
<dbReference type="InterPro" id="IPR000073">
    <property type="entry name" value="AB_hydrolase_1"/>
</dbReference>
<dbReference type="InterPro" id="IPR029058">
    <property type="entry name" value="AB_hydrolase_fold"/>
</dbReference>
<evidence type="ECO:0000313" key="2">
    <source>
        <dbReference type="EMBL" id="SDJ40479.1"/>
    </source>
</evidence>
<name>A0A1G8TFV6_9RHOB</name>
<dbReference type="EMBL" id="FNEB01000022">
    <property type="protein sequence ID" value="SDJ40479.1"/>
    <property type="molecule type" value="Genomic_DNA"/>
</dbReference>
<dbReference type="RefSeq" id="WP_090030715.1">
    <property type="nucleotide sequence ID" value="NZ_FNEB01000022.1"/>
</dbReference>
<dbReference type="Pfam" id="PF12697">
    <property type="entry name" value="Abhydrolase_6"/>
    <property type="match status" value="1"/>
</dbReference>
<accession>A0A1G8TFV6</accession>
<proteinExistence type="predicted"/>
<keyword evidence="3" id="KW-1185">Reference proteome</keyword>
<dbReference type="OrthoDB" id="9804723at2"/>
<dbReference type="InterPro" id="IPR050228">
    <property type="entry name" value="Carboxylesterase_BioH"/>
</dbReference>
<feature type="domain" description="AB hydrolase-1" evidence="1">
    <location>
        <begin position="22"/>
        <end position="264"/>
    </location>
</feature>
<gene>
    <name evidence="2" type="ORF">SAMN05421850_1224</name>
</gene>
<dbReference type="PANTHER" id="PTHR43194:SF5">
    <property type="entry name" value="PIMELOYL-[ACYL-CARRIER PROTEIN] METHYL ESTER ESTERASE"/>
    <property type="match status" value="1"/>
</dbReference>
<dbReference type="Gene3D" id="3.40.50.1820">
    <property type="entry name" value="alpha/beta hydrolase"/>
    <property type="match status" value="1"/>
</dbReference>
<dbReference type="STRING" id="490829.SAMN05421850_1224"/>
<dbReference type="PANTHER" id="PTHR43194">
    <property type="entry name" value="HYDROLASE ALPHA/BETA FOLD FAMILY"/>
    <property type="match status" value="1"/>
</dbReference>
<dbReference type="AlphaFoldDB" id="A0A1G8TFV6"/>
<dbReference type="SUPFAM" id="SSF53474">
    <property type="entry name" value="alpha/beta-Hydrolases"/>
    <property type="match status" value="1"/>
</dbReference>
<protein>
    <submittedName>
        <fullName evidence="2">Pimeloyl-ACP methyl ester carboxylesterase</fullName>
    </submittedName>
</protein>
<evidence type="ECO:0000259" key="1">
    <source>
        <dbReference type="Pfam" id="PF12697"/>
    </source>
</evidence>
<organism evidence="2 3">
    <name type="scientific">Lutimaribacter saemankumensis</name>
    <dbReference type="NCBI Taxonomy" id="490829"/>
    <lineage>
        <taxon>Bacteria</taxon>
        <taxon>Pseudomonadati</taxon>
        <taxon>Pseudomonadota</taxon>
        <taxon>Alphaproteobacteria</taxon>
        <taxon>Rhodobacterales</taxon>
        <taxon>Roseobacteraceae</taxon>
        <taxon>Lutimaribacter</taxon>
    </lineage>
</organism>
<reference evidence="2 3" key="1">
    <citation type="submission" date="2016-10" db="EMBL/GenBank/DDBJ databases">
        <authorList>
            <person name="de Groot N.N."/>
        </authorList>
    </citation>
    <scope>NUCLEOTIDE SEQUENCE [LARGE SCALE GENOMIC DNA]</scope>
    <source>
        <strain evidence="2 3">DSM 28010</strain>
    </source>
</reference>